<gene>
    <name evidence="1" type="ORF">NITMOv2_2546</name>
</gene>
<reference evidence="1 2" key="1">
    <citation type="journal article" date="2015" name="Proc. Natl. Acad. Sci. U.S.A.">
        <title>Expanded metabolic versatility of ubiquitous nitrite-oxidizing bacteria from the genus Nitrospira.</title>
        <authorList>
            <person name="Koch H."/>
            <person name="Lucker S."/>
            <person name="Albertsen M."/>
            <person name="Kitzinger K."/>
            <person name="Herbold C."/>
            <person name="Spieck E."/>
            <person name="Nielsen P.H."/>
            <person name="Wagner M."/>
            <person name="Daims H."/>
        </authorList>
    </citation>
    <scope>NUCLEOTIDE SEQUENCE [LARGE SCALE GENOMIC DNA]</scope>
    <source>
        <strain evidence="1 2">NSP M-1</strain>
    </source>
</reference>
<dbReference type="AlphaFoldDB" id="A0A0K2GDN6"/>
<dbReference type="Proteomes" id="UP000069205">
    <property type="component" value="Chromosome"/>
</dbReference>
<dbReference type="STRING" id="42253.NITMOv2_2546"/>
<dbReference type="PATRIC" id="fig|42253.5.peg.2511"/>
<keyword evidence="2" id="KW-1185">Reference proteome</keyword>
<organism evidence="1 2">
    <name type="scientific">Nitrospira moscoviensis</name>
    <dbReference type="NCBI Taxonomy" id="42253"/>
    <lineage>
        <taxon>Bacteria</taxon>
        <taxon>Pseudomonadati</taxon>
        <taxon>Nitrospirota</taxon>
        <taxon>Nitrospiria</taxon>
        <taxon>Nitrospirales</taxon>
        <taxon>Nitrospiraceae</taxon>
        <taxon>Nitrospira</taxon>
    </lineage>
</organism>
<protein>
    <submittedName>
        <fullName evidence="1">Uncharacterized protein</fullName>
    </submittedName>
</protein>
<accession>A0A0K2GDN6</accession>
<dbReference type="RefSeq" id="WP_053380051.1">
    <property type="nucleotide sequence ID" value="NZ_CP011801.1"/>
</dbReference>
<dbReference type="EMBL" id="CP011801">
    <property type="protein sequence ID" value="ALA58959.1"/>
    <property type="molecule type" value="Genomic_DNA"/>
</dbReference>
<name>A0A0K2GDN6_NITMO</name>
<evidence type="ECO:0000313" key="2">
    <source>
        <dbReference type="Proteomes" id="UP000069205"/>
    </source>
</evidence>
<proteinExistence type="predicted"/>
<dbReference type="KEGG" id="nmv:NITMOv2_2546"/>
<evidence type="ECO:0000313" key="1">
    <source>
        <dbReference type="EMBL" id="ALA58959.1"/>
    </source>
</evidence>
<sequence length="86" mass="9893">MGEIDDHEELRQAVLICASCWKIQPPYDHLMFEFDQWVDPTTFLAWSDGGTDDYLLVDGFCDSCLSDMARQTALSHHRQSVERLNA</sequence>